<reference evidence="10 11" key="1">
    <citation type="submission" date="2016-10" db="EMBL/GenBank/DDBJ databases">
        <authorList>
            <person name="de Groot N.N."/>
        </authorList>
    </citation>
    <scope>NUCLEOTIDE SEQUENCE [LARGE SCALE GENOMIC DNA]</scope>
    <source>
        <strain evidence="10 11">DSM 6059</strain>
    </source>
</reference>
<feature type="transmembrane region" description="Helical" evidence="8">
    <location>
        <begin position="157"/>
        <end position="176"/>
    </location>
</feature>
<evidence type="ECO:0000256" key="6">
    <source>
        <dbReference type="ARBA" id="ARBA00022989"/>
    </source>
</evidence>
<evidence type="ECO:0000256" key="3">
    <source>
        <dbReference type="ARBA" id="ARBA00022448"/>
    </source>
</evidence>
<organism evidence="10 11">
    <name type="scientific">Pseudoalteromonas denitrificans DSM 6059</name>
    <dbReference type="NCBI Taxonomy" id="1123010"/>
    <lineage>
        <taxon>Bacteria</taxon>
        <taxon>Pseudomonadati</taxon>
        <taxon>Pseudomonadota</taxon>
        <taxon>Gammaproteobacteria</taxon>
        <taxon>Alteromonadales</taxon>
        <taxon>Pseudoalteromonadaceae</taxon>
        <taxon>Pseudoalteromonas</taxon>
    </lineage>
</organism>
<feature type="transmembrane region" description="Helical" evidence="8">
    <location>
        <begin position="91"/>
        <end position="115"/>
    </location>
</feature>
<keyword evidence="6 8" id="KW-1133">Transmembrane helix</keyword>
<feature type="transmembrane region" description="Helical" evidence="8">
    <location>
        <begin position="197"/>
        <end position="216"/>
    </location>
</feature>
<dbReference type="OrthoDB" id="63984at2"/>
<evidence type="ECO:0000313" key="10">
    <source>
        <dbReference type="EMBL" id="SFC45601.1"/>
    </source>
</evidence>
<evidence type="ECO:0000259" key="9">
    <source>
        <dbReference type="PROSITE" id="PS50850"/>
    </source>
</evidence>
<name>A0A1I1JBU7_9GAMM</name>
<keyword evidence="7 8" id="KW-0472">Membrane</keyword>
<dbReference type="STRING" id="1123010.SAMN02745724_01718"/>
<dbReference type="PANTHER" id="PTHR43271:SF1">
    <property type="entry name" value="INNER MEMBRANE TRANSPORT PROTEIN YNFM"/>
    <property type="match status" value="1"/>
</dbReference>
<dbReference type="CDD" id="cd17324">
    <property type="entry name" value="MFS_NepI_like"/>
    <property type="match status" value="1"/>
</dbReference>
<dbReference type="PANTHER" id="PTHR43271">
    <property type="entry name" value="BLL2771 PROTEIN"/>
    <property type="match status" value="1"/>
</dbReference>
<dbReference type="Gene3D" id="1.20.1250.20">
    <property type="entry name" value="MFS general substrate transporter like domains"/>
    <property type="match status" value="1"/>
</dbReference>
<dbReference type="GO" id="GO:0022857">
    <property type="term" value="F:transmembrane transporter activity"/>
    <property type="evidence" value="ECO:0007669"/>
    <property type="project" value="InterPro"/>
</dbReference>
<evidence type="ECO:0000256" key="2">
    <source>
        <dbReference type="ARBA" id="ARBA00008335"/>
    </source>
</evidence>
<dbReference type="RefSeq" id="WP_091982765.1">
    <property type="nucleotide sequence ID" value="NZ_FOLO01000009.1"/>
</dbReference>
<comment type="similarity">
    <text evidence="2">Belongs to the major facilitator superfamily.</text>
</comment>
<evidence type="ECO:0000256" key="1">
    <source>
        <dbReference type="ARBA" id="ARBA00004651"/>
    </source>
</evidence>
<protein>
    <submittedName>
        <fullName evidence="10">MFS transporter, YNFM family, putative membrane transport protein</fullName>
    </submittedName>
</protein>
<dbReference type="Proteomes" id="UP000198862">
    <property type="component" value="Unassembled WGS sequence"/>
</dbReference>
<dbReference type="EMBL" id="FOLO01000009">
    <property type="protein sequence ID" value="SFC45601.1"/>
    <property type="molecule type" value="Genomic_DNA"/>
</dbReference>
<dbReference type="Pfam" id="PF07690">
    <property type="entry name" value="MFS_1"/>
    <property type="match status" value="1"/>
</dbReference>
<feature type="transmembrane region" description="Helical" evidence="8">
    <location>
        <begin position="68"/>
        <end position="85"/>
    </location>
</feature>
<dbReference type="InterPro" id="IPR036259">
    <property type="entry name" value="MFS_trans_sf"/>
</dbReference>
<evidence type="ECO:0000313" key="11">
    <source>
        <dbReference type="Proteomes" id="UP000198862"/>
    </source>
</evidence>
<keyword evidence="11" id="KW-1185">Reference proteome</keyword>
<dbReference type="AlphaFoldDB" id="A0A1I1JBU7"/>
<feature type="transmembrane region" description="Helical" evidence="8">
    <location>
        <begin position="287"/>
        <end position="310"/>
    </location>
</feature>
<keyword evidence="5 8" id="KW-0812">Transmembrane</keyword>
<keyword evidence="3" id="KW-0813">Transport</keyword>
<sequence>MHFIHLLSCSIFIFFVLYAPQPLLPIFASQFNISPATAGSLMTATMVPLAIAPLLYGLLLQNLNPLKILRLTMMLLAISCLIFPFINSFELLLICRIIQGLLLPAALTAMTSYIGETYKNNQLQKNMTTYIGSTILGGFFGRLLAASFTEFLNWQSFYWIISIGLISLSFFIKVESKTKNTSNHSALSQLKELKQPGLFKIYTAIFCMFFCFSAVLNYLPFILKNDFNMQSTANIGLVYIGYLIGAVASMVTPLCVKHCNEPFKLLSIIFSIYCVSIILMIPNHFVLFFSAFSVFCASMFMIHSIAAPLVNKISPAPSSVTNGVYVSFYYSGGALGSFLPGLVYQSSGKIVFFISILLMCLIGLALVYSGKRSAKLTL</sequence>
<proteinExistence type="inferred from homology"/>
<dbReference type="InterPro" id="IPR020846">
    <property type="entry name" value="MFS_dom"/>
</dbReference>
<gene>
    <name evidence="10" type="ORF">SAMN02745724_01718</name>
</gene>
<evidence type="ECO:0000256" key="8">
    <source>
        <dbReference type="SAM" id="Phobius"/>
    </source>
</evidence>
<feature type="transmembrane region" description="Helical" evidence="8">
    <location>
        <begin position="263"/>
        <end position="281"/>
    </location>
</feature>
<feature type="transmembrane region" description="Helical" evidence="8">
    <location>
        <begin position="35"/>
        <end position="56"/>
    </location>
</feature>
<accession>A0A1I1JBU7</accession>
<dbReference type="InterPro" id="IPR011701">
    <property type="entry name" value="MFS"/>
</dbReference>
<dbReference type="SUPFAM" id="SSF103473">
    <property type="entry name" value="MFS general substrate transporter"/>
    <property type="match status" value="1"/>
</dbReference>
<dbReference type="PROSITE" id="PS50850">
    <property type="entry name" value="MFS"/>
    <property type="match status" value="1"/>
</dbReference>
<feature type="transmembrane region" description="Helical" evidence="8">
    <location>
        <begin position="350"/>
        <end position="368"/>
    </location>
</feature>
<feature type="transmembrane region" description="Helical" evidence="8">
    <location>
        <begin position="236"/>
        <end position="256"/>
    </location>
</feature>
<keyword evidence="4" id="KW-1003">Cell membrane</keyword>
<feature type="domain" description="Major facilitator superfamily (MFS) profile" evidence="9">
    <location>
        <begin position="1"/>
        <end position="375"/>
    </location>
</feature>
<comment type="subcellular location">
    <subcellularLocation>
        <location evidence="1">Cell membrane</location>
        <topology evidence="1">Multi-pass membrane protein</topology>
    </subcellularLocation>
</comment>
<dbReference type="GO" id="GO:0005886">
    <property type="term" value="C:plasma membrane"/>
    <property type="evidence" value="ECO:0007669"/>
    <property type="project" value="UniProtKB-SubCell"/>
</dbReference>
<feature type="transmembrane region" description="Helical" evidence="8">
    <location>
        <begin position="127"/>
        <end position="145"/>
    </location>
</feature>
<feature type="transmembrane region" description="Helical" evidence="8">
    <location>
        <begin position="322"/>
        <end position="344"/>
    </location>
</feature>
<evidence type="ECO:0000256" key="4">
    <source>
        <dbReference type="ARBA" id="ARBA00022475"/>
    </source>
</evidence>
<evidence type="ECO:0000256" key="5">
    <source>
        <dbReference type="ARBA" id="ARBA00022692"/>
    </source>
</evidence>
<evidence type="ECO:0000256" key="7">
    <source>
        <dbReference type="ARBA" id="ARBA00023136"/>
    </source>
</evidence>